<evidence type="ECO:0000256" key="3">
    <source>
        <dbReference type="ARBA" id="ARBA00004496"/>
    </source>
</evidence>
<dbReference type="EC" id="3.1.26.4" evidence="11"/>
<feature type="binding site" evidence="10">
    <location>
        <position position="123"/>
    </location>
    <ligand>
        <name>a divalent metal cation</name>
        <dbReference type="ChEBI" id="CHEBI:60240"/>
    </ligand>
</feature>
<feature type="binding site" evidence="10">
    <location>
        <position position="18"/>
    </location>
    <ligand>
        <name>a divalent metal cation</name>
        <dbReference type="ChEBI" id="CHEBI:60240"/>
    </ligand>
</feature>
<evidence type="ECO:0000313" key="14">
    <source>
        <dbReference type="Proteomes" id="UP000254792"/>
    </source>
</evidence>
<keyword evidence="7 10" id="KW-0479">Metal-binding</keyword>
<evidence type="ECO:0000256" key="6">
    <source>
        <dbReference type="ARBA" id="ARBA00022722"/>
    </source>
</evidence>
<dbReference type="GO" id="GO:0004523">
    <property type="term" value="F:RNA-DNA hybrid ribonuclease activity"/>
    <property type="evidence" value="ECO:0007669"/>
    <property type="project" value="UniProtKB-UniRule"/>
</dbReference>
<dbReference type="KEGG" id="salx:SALLE_v1c06100"/>
<dbReference type="Gene3D" id="3.30.420.10">
    <property type="entry name" value="Ribonuclease H-like superfamily/Ribonuclease H"/>
    <property type="match status" value="1"/>
</dbReference>
<dbReference type="GO" id="GO:0005737">
    <property type="term" value="C:cytoplasm"/>
    <property type="evidence" value="ECO:0007669"/>
    <property type="project" value="UniProtKB-SubCell"/>
</dbReference>
<dbReference type="RefSeq" id="WP_115558186.1">
    <property type="nucleotide sequence ID" value="NZ_CP031376.1"/>
</dbReference>
<comment type="similarity">
    <text evidence="4">Belongs to the RNase HII family. RnhC subfamily.</text>
</comment>
<evidence type="ECO:0000313" key="13">
    <source>
        <dbReference type="EMBL" id="AXK51282.1"/>
    </source>
</evidence>
<evidence type="ECO:0000256" key="5">
    <source>
        <dbReference type="ARBA" id="ARBA00022490"/>
    </source>
</evidence>
<dbReference type="Pfam" id="PF01351">
    <property type="entry name" value="RNase_HII"/>
    <property type="match status" value="1"/>
</dbReference>
<feature type="domain" description="RNase H type-2" evidence="12">
    <location>
        <begin position="11"/>
        <end position="220"/>
    </location>
</feature>
<dbReference type="Proteomes" id="UP000254792">
    <property type="component" value="Chromosome"/>
</dbReference>
<protein>
    <recommendedName>
        <fullName evidence="11">Ribonuclease</fullName>
        <ecNumber evidence="11">3.1.26.4</ecNumber>
    </recommendedName>
</protein>
<dbReference type="GO" id="GO:0003723">
    <property type="term" value="F:RNA binding"/>
    <property type="evidence" value="ECO:0007669"/>
    <property type="project" value="UniProtKB-UniRule"/>
</dbReference>
<accession>A0A345Z3V3</accession>
<dbReference type="PANTHER" id="PTHR10954">
    <property type="entry name" value="RIBONUCLEASE H2 SUBUNIT A"/>
    <property type="match status" value="1"/>
</dbReference>
<dbReference type="GO" id="GO:0032299">
    <property type="term" value="C:ribonuclease H2 complex"/>
    <property type="evidence" value="ECO:0007669"/>
    <property type="project" value="TreeGrafter"/>
</dbReference>
<dbReference type="CDD" id="cd06590">
    <property type="entry name" value="RNase_HII_bacteria_HIII_like"/>
    <property type="match status" value="1"/>
</dbReference>
<dbReference type="InterPro" id="IPR012337">
    <property type="entry name" value="RNaseH-like_sf"/>
</dbReference>
<dbReference type="PANTHER" id="PTHR10954:SF23">
    <property type="entry name" value="RIBONUCLEASE"/>
    <property type="match status" value="1"/>
</dbReference>
<keyword evidence="5" id="KW-0963">Cytoplasm</keyword>
<dbReference type="InterPro" id="IPR024567">
    <property type="entry name" value="RNase_HII/HIII_dom"/>
</dbReference>
<evidence type="ECO:0000256" key="7">
    <source>
        <dbReference type="ARBA" id="ARBA00022723"/>
    </source>
</evidence>
<dbReference type="GO" id="GO:0043137">
    <property type="term" value="P:DNA replication, removal of RNA primer"/>
    <property type="evidence" value="ECO:0007669"/>
    <property type="project" value="TreeGrafter"/>
</dbReference>
<proteinExistence type="inferred from homology"/>
<keyword evidence="6 10" id="KW-0540">Nuclease</keyword>
<keyword evidence="9 10" id="KW-0378">Hydrolase</keyword>
<dbReference type="OrthoDB" id="9777935at2"/>
<organism evidence="13 14">
    <name type="scientific">Spiroplasma alleghenense</name>
    <dbReference type="NCBI Taxonomy" id="216931"/>
    <lineage>
        <taxon>Bacteria</taxon>
        <taxon>Bacillati</taxon>
        <taxon>Mycoplasmatota</taxon>
        <taxon>Mollicutes</taxon>
        <taxon>Entomoplasmatales</taxon>
        <taxon>Spiroplasmataceae</taxon>
        <taxon>Spiroplasma</taxon>
    </lineage>
</organism>
<dbReference type="PROSITE" id="PS51975">
    <property type="entry name" value="RNASE_H_2"/>
    <property type="match status" value="1"/>
</dbReference>
<evidence type="ECO:0000256" key="10">
    <source>
        <dbReference type="PROSITE-ProRule" id="PRU01319"/>
    </source>
</evidence>
<dbReference type="GO" id="GO:0046872">
    <property type="term" value="F:metal ion binding"/>
    <property type="evidence" value="ECO:0007669"/>
    <property type="project" value="UniProtKB-KW"/>
</dbReference>
<evidence type="ECO:0000256" key="11">
    <source>
        <dbReference type="RuleBase" id="RU003515"/>
    </source>
</evidence>
<feature type="binding site" evidence="10">
    <location>
        <position position="17"/>
    </location>
    <ligand>
        <name>a divalent metal cation</name>
        <dbReference type="ChEBI" id="CHEBI:60240"/>
    </ligand>
</feature>
<dbReference type="InterPro" id="IPR001352">
    <property type="entry name" value="RNase_HII/HIII"/>
</dbReference>
<evidence type="ECO:0000256" key="9">
    <source>
        <dbReference type="ARBA" id="ARBA00022801"/>
    </source>
</evidence>
<dbReference type="SUPFAM" id="SSF53098">
    <property type="entry name" value="Ribonuclease H-like"/>
    <property type="match status" value="1"/>
</dbReference>
<comment type="cofactor">
    <cofactor evidence="10">
        <name>Mn(2+)</name>
        <dbReference type="ChEBI" id="CHEBI:29035"/>
    </cofactor>
    <cofactor evidence="10">
        <name>Mg(2+)</name>
        <dbReference type="ChEBI" id="CHEBI:18420"/>
    </cofactor>
    <text evidence="10">Manganese or magnesium. Binds 1 divalent metal ion per monomer in the absence of substrate. May bind a second metal ion after substrate binding.</text>
</comment>
<evidence type="ECO:0000256" key="8">
    <source>
        <dbReference type="ARBA" id="ARBA00022759"/>
    </source>
</evidence>
<name>A0A345Z3V3_9MOLU</name>
<comment type="catalytic activity">
    <reaction evidence="1 10 11">
        <text>Endonucleolytic cleavage to 5'-phosphomonoester.</text>
        <dbReference type="EC" id="3.1.26.4"/>
    </reaction>
</comment>
<evidence type="ECO:0000256" key="4">
    <source>
        <dbReference type="ARBA" id="ARBA00008378"/>
    </source>
</evidence>
<evidence type="ECO:0000256" key="1">
    <source>
        <dbReference type="ARBA" id="ARBA00000077"/>
    </source>
</evidence>
<evidence type="ECO:0000259" key="12">
    <source>
        <dbReference type="PROSITE" id="PS51975"/>
    </source>
</evidence>
<comment type="subcellular location">
    <subcellularLocation>
        <location evidence="3">Cytoplasm</location>
    </subcellularLocation>
</comment>
<dbReference type="InterPro" id="IPR036397">
    <property type="entry name" value="RNaseH_sf"/>
</dbReference>
<gene>
    <name evidence="13" type="primary">rnhC</name>
    <name evidence="13" type="ORF">SALLE_v1c06100</name>
</gene>
<keyword evidence="8 10" id="KW-0255">Endonuclease</keyword>
<evidence type="ECO:0000256" key="2">
    <source>
        <dbReference type="ARBA" id="ARBA00004065"/>
    </source>
</evidence>
<dbReference type="GO" id="GO:0006298">
    <property type="term" value="P:mismatch repair"/>
    <property type="evidence" value="ECO:0007669"/>
    <property type="project" value="TreeGrafter"/>
</dbReference>
<dbReference type="AlphaFoldDB" id="A0A345Z3V3"/>
<comment type="function">
    <text evidence="2 11">Endonuclease that specifically degrades the RNA of RNA-DNA hybrids.</text>
</comment>
<sequence length="220" mass="25020">MAEKNSTISSNKMIGTDEVGVGDFFGPLVVVACYLDETKISNLSVFKKIKDSKQLSNESIMKIFEEIQKHVKYSVVMIDNLKYNNIYNKVKNSHVLKALGHNGALLDLIKNNPELEDTNIVIDEFVNKNKYFEYLKQWEKNIVSKNVNLVTKAESKFLAVACASIIARAYFLNAIATLQKDLRLSLPLGAGNEVKELVRDYKKNHPDKVESFIKMHFKDN</sequence>
<keyword evidence="14" id="KW-1185">Reference proteome</keyword>
<reference evidence="13 14" key="1">
    <citation type="submission" date="2018-07" db="EMBL/GenBank/DDBJ databases">
        <title>Complete genome sequence of Spiroplasma alleghenense PLHS-1 (ATCC 51752).</title>
        <authorList>
            <person name="Chou L."/>
            <person name="Lee T.-Y."/>
            <person name="Tsai Y.-M."/>
            <person name="Kuo C.-H."/>
        </authorList>
    </citation>
    <scope>NUCLEOTIDE SEQUENCE [LARGE SCALE GENOMIC DNA]</scope>
    <source>
        <strain evidence="13 14">PLHS-1</strain>
    </source>
</reference>
<dbReference type="EMBL" id="CP031376">
    <property type="protein sequence ID" value="AXK51282.1"/>
    <property type="molecule type" value="Genomic_DNA"/>
</dbReference>